<evidence type="ECO:0000256" key="1">
    <source>
        <dbReference type="ARBA" id="ARBA00022598"/>
    </source>
</evidence>
<organism evidence="4 5">
    <name type="scientific">Facklamia hominis</name>
    <dbReference type="NCBI Taxonomy" id="178214"/>
    <lineage>
        <taxon>Bacteria</taxon>
        <taxon>Bacillati</taxon>
        <taxon>Bacillota</taxon>
        <taxon>Bacilli</taxon>
        <taxon>Lactobacillales</taxon>
        <taxon>Aerococcaceae</taxon>
        <taxon>Facklamia</taxon>
    </lineage>
</organism>
<dbReference type="Pfam" id="PF05636">
    <property type="entry name" value="HIGH_NTase1"/>
    <property type="match status" value="1"/>
</dbReference>
<dbReference type="PANTHER" id="PTHR37825">
    <property type="entry name" value="TRNA(MET) CYTIDINE ACETATE LIGASE"/>
    <property type="match status" value="1"/>
</dbReference>
<keyword evidence="3" id="KW-0694">RNA-binding</keyword>
<dbReference type="EC" id="6.3.4.-" evidence="3"/>
<evidence type="ECO:0000313" key="4">
    <source>
        <dbReference type="EMBL" id="MDK7187550.1"/>
    </source>
</evidence>
<keyword evidence="3" id="KW-0547">Nucleotide-binding</keyword>
<evidence type="ECO:0000256" key="3">
    <source>
        <dbReference type="HAMAP-Rule" id="MF_01539"/>
    </source>
</evidence>
<dbReference type="EMBL" id="JASOOE010000010">
    <property type="protein sequence ID" value="MDK7187550.1"/>
    <property type="molecule type" value="Genomic_DNA"/>
</dbReference>
<keyword evidence="2 3" id="KW-0819">tRNA processing</keyword>
<keyword evidence="1 3" id="KW-0436">Ligase</keyword>
<dbReference type="InterPro" id="IPR014729">
    <property type="entry name" value="Rossmann-like_a/b/a_fold"/>
</dbReference>
<comment type="caution">
    <text evidence="3">Lacks conserved residue(s) required for the propagation of feature annotation.</text>
</comment>
<sequence>MRTCAVIAEFNPFHYGHAYLLKEARRQSQAQCMMVLMSGNSVQRGEFAILDKWQRAQSALLNGADLVLELPATATIQAADYFARRSAELVAALQCDFLAFASHGLDTHAYHDLYRLLNDHQSTFDNYLKAALKEGSSYPKAYEIALESLQRDQFIKDPVNLKEGNNLLGFGYYQELHQTKTKMIVIQREKKAETIFQSLELPQYLMPGQIFSASQLRSRMIHGQLQAADLPIASYQAYLSGPLIRWEDYYPLLKYTIISRGISQLKTIHLVKDGVETAIYQAALLSTSYEDLLNRLVNQRWTRAAVQRVLLQILLANTKSQWQSALNVFDEKPALRVLGFNRRGQAFLKSRRQGTVQLFTNLSQTIEDSYQLNLKVDRIYQNNLNHQIPEQIVKRRAMILPF</sequence>
<dbReference type="GO" id="GO:0005524">
    <property type="term" value="F:ATP binding"/>
    <property type="evidence" value="ECO:0007669"/>
    <property type="project" value="UniProtKB-KW"/>
</dbReference>
<comment type="function">
    <text evidence="3">Catalyzes the formation of N(4)-acetylcytidine (ac(4)C) at the wobble position of elongator tRNA(Met), using acetate and ATP as substrates. First activates an acetate ion to form acetyladenylate (Ac-AMP) and then transfers the acetyl group to tRNA to form ac(4)C34.</text>
</comment>
<feature type="binding site" evidence="3">
    <location>
        <position position="188"/>
    </location>
    <ligand>
        <name>ATP</name>
        <dbReference type="ChEBI" id="CHEBI:30616"/>
    </ligand>
</feature>
<comment type="catalytic activity">
    <reaction evidence="3">
        <text>cytidine(34) in elongator tRNA(Met) + acetate + ATP = N(4)-acetylcytidine(34) in elongator tRNA(Met) + AMP + diphosphate</text>
        <dbReference type="Rhea" id="RHEA:58144"/>
        <dbReference type="Rhea" id="RHEA-COMP:10693"/>
        <dbReference type="Rhea" id="RHEA-COMP:10694"/>
        <dbReference type="ChEBI" id="CHEBI:30089"/>
        <dbReference type="ChEBI" id="CHEBI:30616"/>
        <dbReference type="ChEBI" id="CHEBI:33019"/>
        <dbReference type="ChEBI" id="CHEBI:74900"/>
        <dbReference type="ChEBI" id="CHEBI:82748"/>
        <dbReference type="ChEBI" id="CHEBI:456215"/>
    </reaction>
</comment>
<protein>
    <recommendedName>
        <fullName evidence="3">tRNA(Met) cytidine acetate ligase</fullName>
        <ecNumber evidence="3">6.3.4.-</ecNumber>
    </recommendedName>
</protein>
<dbReference type="RefSeq" id="WP_285066022.1">
    <property type="nucleotide sequence ID" value="NZ_JASOOE010000010.1"/>
</dbReference>
<comment type="caution">
    <text evidence="4">The sequence shown here is derived from an EMBL/GenBank/DDBJ whole genome shotgun (WGS) entry which is preliminary data.</text>
</comment>
<dbReference type="PANTHER" id="PTHR37825:SF1">
    <property type="entry name" value="TRNA(MET) CYTIDINE ACETATE LIGASE"/>
    <property type="match status" value="1"/>
</dbReference>
<keyword evidence="3" id="KW-0820">tRNA-binding</keyword>
<dbReference type="GO" id="GO:0006400">
    <property type="term" value="P:tRNA modification"/>
    <property type="evidence" value="ECO:0007669"/>
    <property type="project" value="UniProtKB-UniRule"/>
</dbReference>
<dbReference type="HAMAP" id="MF_01539">
    <property type="entry name" value="TmcAL"/>
    <property type="match status" value="1"/>
</dbReference>
<dbReference type="Proteomes" id="UP001229251">
    <property type="component" value="Unassembled WGS sequence"/>
</dbReference>
<reference evidence="4" key="1">
    <citation type="submission" date="2023-05" db="EMBL/GenBank/DDBJ databases">
        <title>Cataloging the Phylogenetic Diversity of Human Bladder Bacteria.</title>
        <authorList>
            <person name="Du J."/>
        </authorList>
    </citation>
    <scope>NUCLEOTIDE SEQUENCE</scope>
    <source>
        <strain evidence="4">UMB1231</strain>
    </source>
</reference>
<name>A0AAJ1V2I5_9LACT</name>
<comment type="subcellular location">
    <subcellularLocation>
        <location evidence="3">Cytoplasm</location>
    </subcellularLocation>
</comment>
<feature type="binding site" evidence="3">
    <location>
        <begin position="7"/>
        <end position="20"/>
    </location>
    <ligand>
        <name>ATP</name>
        <dbReference type="ChEBI" id="CHEBI:30616"/>
    </ligand>
</feature>
<keyword evidence="3" id="KW-0963">Cytoplasm</keyword>
<proteinExistence type="inferred from homology"/>
<dbReference type="GO" id="GO:0000049">
    <property type="term" value="F:tRNA binding"/>
    <property type="evidence" value="ECO:0007669"/>
    <property type="project" value="UniProtKB-KW"/>
</dbReference>
<dbReference type="Gene3D" id="3.40.50.620">
    <property type="entry name" value="HUPs"/>
    <property type="match status" value="1"/>
</dbReference>
<evidence type="ECO:0000256" key="2">
    <source>
        <dbReference type="ARBA" id="ARBA00022694"/>
    </source>
</evidence>
<keyword evidence="3" id="KW-0067">ATP-binding</keyword>
<feature type="binding site" evidence="3">
    <location>
        <position position="165"/>
    </location>
    <ligand>
        <name>ATP</name>
        <dbReference type="ChEBI" id="CHEBI:30616"/>
    </ligand>
</feature>
<dbReference type="SUPFAM" id="SSF52374">
    <property type="entry name" value="Nucleotidylyl transferase"/>
    <property type="match status" value="1"/>
</dbReference>
<gene>
    <name evidence="3" type="primary">tmcAL</name>
    <name evidence="4" type="ORF">QP433_06115</name>
</gene>
<comment type="similarity">
    <text evidence="3">Belongs to the TmcAL family.</text>
</comment>
<dbReference type="AlphaFoldDB" id="A0AAJ1V2I5"/>
<dbReference type="InterPro" id="IPR008513">
    <property type="entry name" value="tRNA(Met)_cyd_acetate_ligase"/>
</dbReference>
<dbReference type="GO" id="GO:0005737">
    <property type="term" value="C:cytoplasm"/>
    <property type="evidence" value="ECO:0007669"/>
    <property type="project" value="UniProtKB-SubCell"/>
</dbReference>
<dbReference type="GO" id="GO:0016879">
    <property type="term" value="F:ligase activity, forming carbon-nitrogen bonds"/>
    <property type="evidence" value="ECO:0007669"/>
    <property type="project" value="UniProtKB-UniRule"/>
</dbReference>
<evidence type="ECO:0000313" key="5">
    <source>
        <dbReference type="Proteomes" id="UP001229251"/>
    </source>
</evidence>
<accession>A0AAJ1V2I5</accession>